<evidence type="ECO:0000313" key="2">
    <source>
        <dbReference type="Proteomes" id="UP000076874"/>
    </source>
</evidence>
<proteinExistence type="predicted"/>
<organism evidence="1 2">
    <name type="scientific">Niveomyces insectorum RCEF 264</name>
    <dbReference type="NCBI Taxonomy" id="1081102"/>
    <lineage>
        <taxon>Eukaryota</taxon>
        <taxon>Fungi</taxon>
        <taxon>Dikarya</taxon>
        <taxon>Ascomycota</taxon>
        <taxon>Pezizomycotina</taxon>
        <taxon>Sordariomycetes</taxon>
        <taxon>Hypocreomycetidae</taxon>
        <taxon>Hypocreales</taxon>
        <taxon>Cordycipitaceae</taxon>
        <taxon>Niveomyces</taxon>
    </lineage>
</organism>
<dbReference type="EMBL" id="AZHD01000002">
    <property type="protein sequence ID" value="OAA66840.1"/>
    <property type="molecule type" value="Genomic_DNA"/>
</dbReference>
<keyword evidence="2" id="KW-1185">Reference proteome</keyword>
<dbReference type="AlphaFoldDB" id="A0A162MTS2"/>
<name>A0A162MTS2_9HYPO</name>
<dbReference type="Proteomes" id="UP000076874">
    <property type="component" value="Unassembled WGS sequence"/>
</dbReference>
<comment type="caution">
    <text evidence="1">The sequence shown here is derived from an EMBL/GenBank/DDBJ whole genome shotgun (WGS) entry which is preliminary data.</text>
</comment>
<dbReference type="OrthoDB" id="3786035at2759"/>
<accession>A0A162MTS2</accession>
<reference evidence="1 2" key="1">
    <citation type="journal article" date="2016" name="Genome Biol. Evol.">
        <title>Divergent and convergent evolution of fungal pathogenicity.</title>
        <authorList>
            <person name="Shang Y."/>
            <person name="Xiao G."/>
            <person name="Zheng P."/>
            <person name="Cen K."/>
            <person name="Zhan S."/>
            <person name="Wang C."/>
        </authorList>
    </citation>
    <scope>NUCLEOTIDE SEQUENCE [LARGE SCALE GENOMIC DNA]</scope>
    <source>
        <strain evidence="1 2">RCEF 264</strain>
    </source>
</reference>
<protein>
    <submittedName>
        <fullName evidence="1">Uncharacterized protein</fullName>
    </submittedName>
</protein>
<gene>
    <name evidence="1" type="ORF">SPI_01416</name>
</gene>
<sequence>MLRRNLEGLLSKCYRYGALRGVELGIYIKYMESGQFLSYESENFSYQSTILEQKRLPGSKNYSPSHLALGIAKKLQGTSAKTATAPAASPKPTTEPI</sequence>
<evidence type="ECO:0000313" key="1">
    <source>
        <dbReference type="EMBL" id="OAA66840.1"/>
    </source>
</evidence>